<dbReference type="GO" id="GO:0008270">
    <property type="term" value="F:zinc ion binding"/>
    <property type="evidence" value="ECO:0007669"/>
    <property type="project" value="UniProtKB-KW"/>
</dbReference>
<keyword evidence="5 8" id="KW-0863">Zinc-finger</keyword>
<dbReference type="GO" id="GO:0061665">
    <property type="term" value="F:SUMO ligase activity"/>
    <property type="evidence" value="ECO:0007669"/>
    <property type="project" value="TreeGrafter"/>
</dbReference>
<dbReference type="InterPro" id="IPR004181">
    <property type="entry name" value="Znf_MIZ"/>
</dbReference>
<keyword evidence="7" id="KW-0862">Zinc</keyword>
<evidence type="ECO:0000313" key="12">
    <source>
        <dbReference type="Proteomes" id="UP000094285"/>
    </source>
</evidence>
<protein>
    <submittedName>
        <fullName evidence="11">Zf-MIZ-domain-containing protein</fullName>
    </submittedName>
</protein>
<feature type="non-terminal residue" evidence="11">
    <location>
        <position position="1"/>
    </location>
</feature>
<dbReference type="Gene3D" id="3.30.40.10">
    <property type="entry name" value="Zinc/RING finger domain, C3HC4 (zinc finger)"/>
    <property type="match status" value="1"/>
</dbReference>
<evidence type="ECO:0000256" key="3">
    <source>
        <dbReference type="ARBA" id="ARBA00022679"/>
    </source>
</evidence>
<evidence type="ECO:0000256" key="6">
    <source>
        <dbReference type="ARBA" id="ARBA00022786"/>
    </source>
</evidence>
<feature type="domain" description="PINIT" evidence="10">
    <location>
        <begin position="1"/>
        <end position="149"/>
    </location>
</feature>
<gene>
    <name evidence="11" type="ORF">CANTADRAFT_35944</name>
</gene>
<dbReference type="UniPathway" id="UPA00886"/>
<dbReference type="InterPro" id="IPR013083">
    <property type="entry name" value="Znf_RING/FYVE/PHD"/>
</dbReference>
<dbReference type="STRING" id="984487.A0A1E4SDJ7"/>
<keyword evidence="3" id="KW-0808">Transferase</keyword>
<dbReference type="Gene3D" id="2.60.120.780">
    <property type="entry name" value="PINIT domain"/>
    <property type="match status" value="1"/>
</dbReference>
<evidence type="ECO:0000256" key="2">
    <source>
        <dbReference type="ARBA" id="ARBA00005383"/>
    </source>
</evidence>
<feature type="non-terminal residue" evidence="11">
    <location>
        <position position="275"/>
    </location>
</feature>
<comment type="pathway">
    <text evidence="1">Protein modification; protein sumoylation.</text>
</comment>
<organism evidence="11 12">
    <name type="scientific">Suhomyces tanzawaensis NRRL Y-17324</name>
    <dbReference type="NCBI Taxonomy" id="984487"/>
    <lineage>
        <taxon>Eukaryota</taxon>
        <taxon>Fungi</taxon>
        <taxon>Dikarya</taxon>
        <taxon>Ascomycota</taxon>
        <taxon>Saccharomycotina</taxon>
        <taxon>Pichiomycetes</taxon>
        <taxon>Debaryomycetaceae</taxon>
        <taxon>Suhomyces</taxon>
    </lineage>
</organism>
<dbReference type="PROSITE" id="PS51044">
    <property type="entry name" value="ZF_SP_RING"/>
    <property type="match status" value="1"/>
</dbReference>
<dbReference type="InterPro" id="IPR023321">
    <property type="entry name" value="PINIT"/>
</dbReference>
<dbReference type="Pfam" id="PF02891">
    <property type="entry name" value="zf-MIZ"/>
    <property type="match status" value="1"/>
</dbReference>
<evidence type="ECO:0000256" key="5">
    <source>
        <dbReference type="ARBA" id="ARBA00022771"/>
    </source>
</evidence>
<dbReference type="GO" id="GO:0016925">
    <property type="term" value="P:protein sumoylation"/>
    <property type="evidence" value="ECO:0007669"/>
    <property type="project" value="UniProtKB-UniPathway"/>
</dbReference>
<dbReference type="GO" id="GO:0000785">
    <property type="term" value="C:chromatin"/>
    <property type="evidence" value="ECO:0007669"/>
    <property type="project" value="TreeGrafter"/>
</dbReference>
<reference evidence="12" key="1">
    <citation type="submission" date="2016-05" db="EMBL/GenBank/DDBJ databases">
        <title>Comparative genomics of biotechnologically important yeasts.</title>
        <authorList>
            <consortium name="DOE Joint Genome Institute"/>
            <person name="Riley R."/>
            <person name="Haridas S."/>
            <person name="Wolfe K.H."/>
            <person name="Lopes M.R."/>
            <person name="Hittinger C.T."/>
            <person name="Goker M."/>
            <person name="Salamov A."/>
            <person name="Wisecaver J."/>
            <person name="Long T.M."/>
            <person name="Aerts A.L."/>
            <person name="Barry K."/>
            <person name="Choi C."/>
            <person name="Clum A."/>
            <person name="Coughlan A.Y."/>
            <person name="Deshpande S."/>
            <person name="Douglass A.P."/>
            <person name="Hanson S.J."/>
            <person name="Klenk H.-P."/>
            <person name="Labutti K."/>
            <person name="Lapidus A."/>
            <person name="Lindquist E."/>
            <person name="Lipzen A."/>
            <person name="Meier-Kolthoff J.P."/>
            <person name="Ohm R.A."/>
            <person name="Otillar R.P."/>
            <person name="Pangilinan J."/>
            <person name="Peng Y."/>
            <person name="Rokas A."/>
            <person name="Rosa C.A."/>
            <person name="Scheuner C."/>
            <person name="Sibirny A.A."/>
            <person name="Slot J.C."/>
            <person name="Stielow J.B."/>
            <person name="Sun H."/>
            <person name="Kurtzman C.P."/>
            <person name="Blackwell M."/>
            <person name="Grigoriev I.V."/>
            <person name="Jeffries T.W."/>
        </authorList>
    </citation>
    <scope>NUCLEOTIDE SEQUENCE [LARGE SCALE GENOMIC DNA]</scope>
    <source>
        <strain evidence="12">NRRL Y-17324</strain>
    </source>
</reference>
<comment type="similarity">
    <text evidence="2">Belongs to the PIAS family.</text>
</comment>
<evidence type="ECO:0000259" key="9">
    <source>
        <dbReference type="PROSITE" id="PS51044"/>
    </source>
</evidence>
<dbReference type="PANTHER" id="PTHR10782:SF4">
    <property type="entry name" value="TONALLI, ISOFORM E"/>
    <property type="match status" value="1"/>
</dbReference>
<evidence type="ECO:0000259" key="10">
    <source>
        <dbReference type="PROSITE" id="PS51466"/>
    </source>
</evidence>
<dbReference type="PROSITE" id="PS51466">
    <property type="entry name" value="PINIT"/>
    <property type="match status" value="1"/>
</dbReference>
<evidence type="ECO:0000313" key="11">
    <source>
        <dbReference type="EMBL" id="ODV77587.1"/>
    </source>
</evidence>
<keyword evidence="4" id="KW-0479">Metal-binding</keyword>
<dbReference type="PANTHER" id="PTHR10782">
    <property type="entry name" value="ZINC FINGER MIZ DOMAIN-CONTAINING PROTEIN"/>
    <property type="match status" value="1"/>
</dbReference>
<keyword evidence="6" id="KW-0833">Ubl conjugation pathway</keyword>
<dbReference type="GeneID" id="30982796"/>
<evidence type="ECO:0000256" key="1">
    <source>
        <dbReference type="ARBA" id="ARBA00004718"/>
    </source>
</evidence>
<dbReference type="Proteomes" id="UP000094285">
    <property type="component" value="Unassembled WGS sequence"/>
</dbReference>
<dbReference type="InterPro" id="IPR038654">
    <property type="entry name" value="PINIT_sf"/>
</dbReference>
<evidence type="ECO:0000256" key="7">
    <source>
        <dbReference type="ARBA" id="ARBA00022833"/>
    </source>
</evidence>
<sequence>TDSQSYKGHSLYFKESPFYTLRRQIHGSPQACLPLTGKGVCPFTFLFTKEEANLVYLGDPTVRVYLMCGLQDPKTVSSTEVPLQFPLPVEVHVNGTQVTKNFRGIKGKPGTAKPADITELLKPSQNKVQVIYTQTTETYLVYIYIVNVVSCEEIIKNIQQKPLLHKSATVSKIVLQNQGDDEDDIVISSSSITLRDPLSYTKMQYPVQSIFCNHAQCFDGLVFLQSQLQLPSWNCPICGTALRIEDLSISEYFTEVLKSVPEDVDSVQINEDGSW</sequence>
<accession>A0A1E4SDJ7</accession>
<evidence type="ECO:0000256" key="8">
    <source>
        <dbReference type="PROSITE-ProRule" id="PRU00452"/>
    </source>
</evidence>
<dbReference type="RefSeq" id="XP_020062709.1">
    <property type="nucleotide sequence ID" value="XM_020208659.1"/>
</dbReference>
<dbReference type="EMBL" id="KV453915">
    <property type="protein sequence ID" value="ODV77587.1"/>
    <property type="molecule type" value="Genomic_DNA"/>
</dbReference>
<dbReference type="CDD" id="cd16650">
    <property type="entry name" value="SP-RING_PIAS-like"/>
    <property type="match status" value="1"/>
</dbReference>
<name>A0A1E4SDJ7_9ASCO</name>
<feature type="domain" description="SP-RING-type" evidence="9">
    <location>
        <begin position="181"/>
        <end position="262"/>
    </location>
</feature>
<evidence type="ECO:0000256" key="4">
    <source>
        <dbReference type="ARBA" id="ARBA00022723"/>
    </source>
</evidence>
<dbReference type="OrthoDB" id="28127at2759"/>
<dbReference type="AlphaFoldDB" id="A0A1E4SDJ7"/>
<proteinExistence type="inferred from homology"/>
<keyword evidence="12" id="KW-1185">Reference proteome</keyword>
<dbReference type="Pfam" id="PF14324">
    <property type="entry name" value="PINIT"/>
    <property type="match status" value="1"/>
</dbReference>